<reference evidence="4" key="2">
    <citation type="submission" date="2025-09" db="UniProtKB">
        <authorList>
            <consortium name="Ensembl"/>
        </authorList>
    </citation>
    <scope>IDENTIFICATION</scope>
</reference>
<feature type="domain" description="WH2" evidence="2">
    <location>
        <begin position="596"/>
        <end position="613"/>
    </location>
</feature>
<dbReference type="GeneTree" id="ENSGT00950000183156"/>
<dbReference type="Ensembl" id="ENSEBUT00000027438.1">
    <property type="protein sequence ID" value="ENSEBUP00000026862.1"/>
    <property type="gene ID" value="ENSEBUG00000016521.1"/>
</dbReference>
<evidence type="ECO:0000259" key="3">
    <source>
        <dbReference type="PROSITE" id="PS51338"/>
    </source>
</evidence>
<dbReference type="CDD" id="cd22060">
    <property type="entry name" value="WH2_MTSS1"/>
    <property type="match status" value="1"/>
</dbReference>
<dbReference type="Proteomes" id="UP000694388">
    <property type="component" value="Unplaced"/>
</dbReference>
<dbReference type="PANTHER" id="PTHR15708:SF4">
    <property type="entry name" value="FI21477P1-RELATED"/>
    <property type="match status" value="1"/>
</dbReference>
<feature type="region of interest" description="Disordered" evidence="1">
    <location>
        <begin position="334"/>
        <end position="367"/>
    </location>
</feature>
<dbReference type="InterPro" id="IPR027267">
    <property type="entry name" value="AH/BAR_dom_sf"/>
</dbReference>
<dbReference type="InterPro" id="IPR003124">
    <property type="entry name" value="WH2_dom"/>
</dbReference>
<proteinExistence type="predicted"/>
<dbReference type="AlphaFoldDB" id="A0A8C4X1Z8"/>
<accession>A0A8C4X1Z8</accession>
<dbReference type="PANTHER" id="PTHR15708">
    <property type="entry name" value="ACTIN BUNDLING/MISSING IN METASTASIS-RELATED"/>
    <property type="match status" value="1"/>
</dbReference>
<evidence type="ECO:0000256" key="1">
    <source>
        <dbReference type="SAM" id="MobiDB-lite"/>
    </source>
</evidence>
<dbReference type="PROSITE" id="PS51082">
    <property type="entry name" value="WH2"/>
    <property type="match status" value="1"/>
</dbReference>
<evidence type="ECO:0000259" key="2">
    <source>
        <dbReference type="PROSITE" id="PS51082"/>
    </source>
</evidence>
<organism evidence="4 5">
    <name type="scientific">Eptatretus burgeri</name>
    <name type="common">Inshore hagfish</name>
    <dbReference type="NCBI Taxonomy" id="7764"/>
    <lineage>
        <taxon>Eukaryota</taxon>
        <taxon>Metazoa</taxon>
        <taxon>Chordata</taxon>
        <taxon>Craniata</taxon>
        <taxon>Vertebrata</taxon>
        <taxon>Cyclostomata</taxon>
        <taxon>Myxini</taxon>
        <taxon>Myxiniformes</taxon>
        <taxon>Myxinidae</taxon>
        <taxon>Eptatretinae</taxon>
        <taxon>Eptatretus</taxon>
    </lineage>
</organism>
<sequence>MEAGRDRGCGALENLFQGVMSDMKTSYPVWEDFVSKAIKLHSQLRTTAVVVTAFLDAFQKIADLATGARGATREIGSSLTRMCLRHRSLESKLRLVSTALTDSLIGPLQEKLEDWKKSASQLDKDHAKDYKRVRQEIKKKSSDTLKLQKKVRKGKGEMQPALDSALQQVSGSYQLLEDTQTQAVRRVLSEERARFCCFFSMLRPVLEGEVSMLEEVTHVQSIVVDLVTLTSDPQHLPPTSEQVILDLKGAEFSGGSQSPPSSPGPPSPRRGSLASYSTANGRLSLPLTPDGETLVTDGRFSQSSNIKEWSRPNPYDHGGTCTLPRHWEGTTVEGGATSSAGIRPAVDSSRPHSVALPPSTKVEEMGPRELGQSLVCMDSQKRSHDSLQCSSGYSTQTTTPTCSEDTISSQASESETLPRSKPSEAESTLRVAQTQIARTGRRGPSTRRPASTVGLTTAAAHGAGAPHGLATIRRVPTVPTRRPTSCVLSIPAPSPIPSPIPVYMPSIPATAVNSHCCDPAGGPVVSASTPSHPPVIVTPAERAQIAANRRSVTEKLGSLGGALAGPPPPTYSPARTGATELHWSPPASPLSPHALPSQDMLTAIRRGVKLRKTITYDRSAPRI</sequence>
<dbReference type="SUPFAM" id="SSF103657">
    <property type="entry name" value="BAR/IMD domain-like"/>
    <property type="match status" value="1"/>
</dbReference>
<feature type="domain" description="IMD" evidence="3">
    <location>
        <begin position="1"/>
        <end position="250"/>
    </location>
</feature>
<dbReference type="Gene3D" id="1.20.1270.60">
    <property type="entry name" value="Arfaptin homology (AH) domain/BAR domain"/>
    <property type="match status" value="1"/>
</dbReference>
<dbReference type="GO" id="GO:0005543">
    <property type="term" value="F:phospholipid binding"/>
    <property type="evidence" value="ECO:0007669"/>
    <property type="project" value="TreeGrafter"/>
</dbReference>
<evidence type="ECO:0008006" key="6">
    <source>
        <dbReference type="Google" id="ProtNLM"/>
    </source>
</evidence>
<protein>
    <recommendedName>
        <fullName evidence="6">IMD domain-containing protein</fullName>
    </recommendedName>
</protein>
<dbReference type="GO" id="GO:0030031">
    <property type="term" value="P:cell projection assembly"/>
    <property type="evidence" value="ECO:0007669"/>
    <property type="project" value="TreeGrafter"/>
</dbReference>
<dbReference type="GO" id="GO:0007009">
    <property type="term" value="P:plasma membrane organization"/>
    <property type="evidence" value="ECO:0007669"/>
    <property type="project" value="InterPro"/>
</dbReference>
<dbReference type="InterPro" id="IPR030127">
    <property type="entry name" value="MTSS1/MTSS2"/>
</dbReference>
<dbReference type="GO" id="GO:0015629">
    <property type="term" value="C:actin cytoskeleton"/>
    <property type="evidence" value="ECO:0007669"/>
    <property type="project" value="TreeGrafter"/>
</dbReference>
<evidence type="ECO:0000313" key="4">
    <source>
        <dbReference type="Ensembl" id="ENSEBUP00000026862.1"/>
    </source>
</evidence>
<feature type="region of interest" description="Disordered" evidence="1">
    <location>
        <begin position="251"/>
        <end position="321"/>
    </location>
</feature>
<name>A0A8C4X1Z8_EPTBU</name>
<dbReference type="GO" id="GO:0009898">
    <property type="term" value="C:cytoplasmic side of plasma membrane"/>
    <property type="evidence" value="ECO:0007669"/>
    <property type="project" value="TreeGrafter"/>
</dbReference>
<keyword evidence="5" id="KW-1185">Reference proteome</keyword>
<dbReference type="GO" id="GO:0003779">
    <property type="term" value="F:actin binding"/>
    <property type="evidence" value="ECO:0007669"/>
    <property type="project" value="InterPro"/>
</dbReference>
<feature type="region of interest" description="Disordered" evidence="1">
    <location>
        <begin position="384"/>
        <end position="451"/>
    </location>
</feature>
<dbReference type="InterPro" id="IPR013606">
    <property type="entry name" value="I-BAR_dom"/>
</dbReference>
<dbReference type="PROSITE" id="PS51338">
    <property type="entry name" value="IMD"/>
    <property type="match status" value="1"/>
</dbReference>
<evidence type="ECO:0000313" key="5">
    <source>
        <dbReference type="Proteomes" id="UP000694388"/>
    </source>
</evidence>
<feature type="compositionally biased region" description="Polar residues" evidence="1">
    <location>
        <begin position="386"/>
        <end position="415"/>
    </location>
</feature>
<dbReference type="Pfam" id="PF08397">
    <property type="entry name" value="IMD"/>
    <property type="match status" value="1"/>
</dbReference>
<reference evidence="4" key="1">
    <citation type="submission" date="2025-08" db="UniProtKB">
        <authorList>
            <consortium name="Ensembl"/>
        </authorList>
    </citation>
    <scope>IDENTIFICATION</scope>
</reference>